<dbReference type="NCBIfam" id="TIGR03455">
    <property type="entry name" value="HisG_C-term"/>
    <property type="match status" value="1"/>
</dbReference>
<feature type="domain" description="Histidine biosynthesis HisG C-terminal" evidence="3">
    <location>
        <begin position="103"/>
        <end position="174"/>
    </location>
</feature>
<keyword evidence="5" id="KW-1185">Reference proteome</keyword>
<organism evidence="4 5">
    <name type="scientific">Olpidium bornovanus</name>
    <dbReference type="NCBI Taxonomy" id="278681"/>
    <lineage>
        <taxon>Eukaryota</taxon>
        <taxon>Fungi</taxon>
        <taxon>Fungi incertae sedis</taxon>
        <taxon>Olpidiomycota</taxon>
        <taxon>Olpidiomycotina</taxon>
        <taxon>Olpidiomycetes</taxon>
        <taxon>Olpidiales</taxon>
        <taxon>Olpidiaceae</taxon>
        <taxon>Olpidium</taxon>
    </lineage>
</organism>
<dbReference type="Gene3D" id="3.40.190.10">
    <property type="entry name" value="Periplasmic binding protein-like II"/>
    <property type="match status" value="2"/>
</dbReference>
<reference evidence="4 5" key="1">
    <citation type="journal article" name="Sci. Rep.">
        <title>Genome-scale phylogenetic analyses confirm Olpidium as the closest living zoosporic fungus to the non-flagellated, terrestrial fungi.</title>
        <authorList>
            <person name="Chang Y."/>
            <person name="Rochon D."/>
            <person name="Sekimoto S."/>
            <person name="Wang Y."/>
            <person name="Chovatia M."/>
            <person name="Sandor L."/>
            <person name="Salamov A."/>
            <person name="Grigoriev I.V."/>
            <person name="Stajich J.E."/>
            <person name="Spatafora J.W."/>
        </authorList>
    </citation>
    <scope>NUCLEOTIDE SEQUENCE [LARGE SCALE GENOMIC DNA]</scope>
    <source>
        <strain evidence="4">S191</strain>
    </source>
</reference>
<protein>
    <submittedName>
        <fullName evidence="4">HisG, C-terminal domain-containing protein</fullName>
    </submittedName>
</protein>
<name>A0A8H8A162_9FUNG</name>
<dbReference type="InterPro" id="IPR011322">
    <property type="entry name" value="N-reg_PII-like_a/b"/>
</dbReference>
<dbReference type="PANTHER" id="PTHR21403">
    <property type="entry name" value="ATP PHOSPHORIBOSYLTRANSFERASE ATP-PRTASE"/>
    <property type="match status" value="1"/>
</dbReference>
<dbReference type="UniPathway" id="UPA00031">
    <property type="reaction ID" value="UER00006"/>
</dbReference>
<feature type="compositionally biased region" description="Basic and acidic residues" evidence="2">
    <location>
        <begin position="20"/>
        <end position="35"/>
    </location>
</feature>
<dbReference type="GO" id="GO:0003879">
    <property type="term" value="F:ATP phosphoribosyltransferase activity"/>
    <property type="evidence" value="ECO:0007669"/>
    <property type="project" value="UniProtKB-EC"/>
</dbReference>
<dbReference type="Pfam" id="PF08029">
    <property type="entry name" value="HisG_C"/>
    <property type="match status" value="1"/>
</dbReference>
<dbReference type="InterPro" id="IPR015867">
    <property type="entry name" value="N-reg_PII/ATP_PRibTrfase_C"/>
</dbReference>
<dbReference type="OrthoDB" id="2574at2759"/>
<dbReference type="Gene3D" id="3.30.70.120">
    <property type="match status" value="1"/>
</dbReference>
<evidence type="ECO:0000259" key="3">
    <source>
        <dbReference type="Pfam" id="PF08029"/>
    </source>
</evidence>
<comment type="caution">
    <text evidence="4">The sequence shown here is derived from an EMBL/GenBank/DDBJ whole genome shotgun (WGS) entry which is preliminary data.</text>
</comment>
<dbReference type="GO" id="GO:0000287">
    <property type="term" value="F:magnesium ion binding"/>
    <property type="evidence" value="ECO:0007669"/>
    <property type="project" value="InterPro"/>
</dbReference>
<dbReference type="Proteomes" id="UP000673691">
    <property type="component" value="Unassembled WGS sequence"/>
</dbReference>
<proteinExistence type="inferred from homology"/>
<dbReference type="InterPro" id="IPR013115">
    <property type="entry name" value="HisG_C"/>
</dbReference>
<evidence type="ECO:0000313" key="4">
    <source>
        <dbReference type="EMBL" id="KAG5462753.1"/>
    </source>
</evidence>
<feature type="region of interest" description="Disordered" evidence="2">
    <location>
        <begin position="1"/>
        <end position="61"/>
    </location>
</feature>
<evidence type="ECO:0000256" key="1">
    <source>
        <dbReference type="ARBA" id="ARBA00009372"/>
    </source>
</evidence>
<dbReference type="EMBL" id="JAEFCI010001661">
    <property type="protein sequence ID" value="KAG5462753.1"/>
    <property type="molecule type" value="Genomic_DNA"/>
</dbReference>
<dbReference type="GO" id="GO:0000105">
    <property type="term" value="P:L-histidine biosynthetic process"/>
    <property type="evidence" value="ECO:0007669"/>
    <property type="project" value="UniProtKB-UniPathway"/>
</dbReference>
<accession>A0A8H8A162</accession>
<dbReference type="PANTHER" id="PTHR21403:SF8">
    <property type="entry name" value="ATP PHOSPHORIBOSYLTRANSFERASE"/>
    <property type="match status" value="1"/>
</dbReference>
<dbReference type="AlphaFoldDB" id="A0A8H8A162"/>
<evidence type="ECO:0000256" key="2">
    <source>
        <dbReference type="SAM" id="MobiDB-lite"/>
    </source>
</evidence>
<gene>
    <name evidence="4" type="ORF">BJ554DRAFT_3695</name>
</gene>
<dbReference type="GO" id="GO:0005737">
    <property type="term" value="C:cytoplasm"/>
    <property type="evidence" value="ECO:0007669"/>
    <property type="project" value="InterPro"/>
</dbReference>
<feature type="non-terminal residue" evidence="4">
    <location>
        <position position="1"/>
    </location>
</feature>
<dbReference type="SUPFAM" id="SSF54913">
    <property type="entry name" value="GlnB-like"/>
    <property type="match status" value="1"/>
</dbReference>
<sequence length="210" mass="23372">AAEPGPGTEWETGKAGSAVEAREEEGKREKERENLRLQQQQQQQQPEAEEEPSALETSQLPESGETMHAAGLHAIADIMTSEAVLIANRRTASPELVRKIATRRYVYFTHNVHVSKLPEVVRITPGRRAPTISPLDDSEWRAVGTMVEKDEEAETLDKPSTARATDIMVFGIQNCRYGETMAYLRTSLIIGSLPPVLPSFPCAPCRHWRV</sequence>
<dbReference type="InterPro" id="IPR001348">
    <property type="entry name" value="ATP_PRibTrfase_HisG"/>
</dbReference>
<comment type="similarity">
    <text evidence="1">Belongs to the ATP phosphoribosyltransferase family.</text>
</comment>
<feature type="compositionally biased region" description="Low complexity" evidence="2">
    <location>
        <begin position="36"/>
        <end position="46"/>
    </location>
</feature>
<evidence type="ECO:0000313" key="5">
    <source>
        <dbReference type="Proteomes" id="UP000673691"/>
    </source>
</evidence>